<dbReference type="Ensembl" id="ENSSTUT00000019099.1">
    <property type="protein sequence ID" value="ENSSTUP00000018145.1"/>
    <property type="gene ID" value="ENSSTUG00000008172.1"/>
</dbReference>
<gene>
    <name evidence="6" type="primary">LOC115170142</name>
</gene>
<dbReference type="Gene3D" id="2.60.120.260">
    <property type="entry name" value="Galactose-binding domain-like"/>
    <property type="match status" value="1"/>
</dbReference>
<evidence type="ECO:0000259" key="5">
    <source>
        <dbReference type="PROSITE" id="PS50041"/>
    </source>
</evidence>
<dbReference type="CDD" id="cd00037">
    <property type="entry name" value="CLECT"/>
    <property type="match status" value="1"/>
</dbReference>
<keyword evidence="3" id="KW-1015">Disulfide bond</keyword>
<evidence type="ECO:0000256" key="3">
    <source>
        <dbReference type="ARBA" id="ARBA00023157"/>
    </source>
</evidence>
<dbReference type="Gene3D" id="3.10.100.10">
    <property type="entry name" value="Mannose-Binding Protein A, subunit A"/>
    <property type="match status" value="3"/>
</dbReference>
<dbReference type="OMA" id="THENCVM"/>
<dbReference type="Pfam" id="PF00059">
    <property type="entry name" value="Lectin_C"/>
    <property type="match status" value="3"/>
</dbReference>
<dbReference type="FunCoup" id="A0A673X1R2">
    <property type="interactions" value="15"/>
</dbReference>
<dbReference type="PANTHER" id="PTHR45784">
    <property type="entry name" value="C-TYPE LECTIN DOMAIN FAMILY 20 MEMBER A-RELATED"/>
    <property type="match status" value="1"/>
</dbReference>
<sequence length="543" mass="61938">MKPPPLTMQWSLSLCSLMGVALLAQMSSTSTVNVALQGVATQSSQYNVDVNHVKASNAIDGNKDPNADHGSCTHTKDEACPWWRVNLLDVYKVTTVVITNRNSNPARLNGAEIRIGNSLENNGNNNPICAVISNITTVQNQTFQCNEMEGHYVSVIIHGDNNILTLCEVEVYGILAGHCSSATCLSHDEYHFVNQNKTWTEAQSYCRQKYTDLATIDNVEDLDRQMKAVHSGYTEAAWIGLKKGDWKGEWQWSDNDCSERYFNWQQDEPNNRGGNEHCVMMSNGGQWNKSNCNNSHAFICYDRLNSSGTKFNFINNTQMTWRDAQMYCRENHTDLASVRNQTENEEIFRLASGHSVWIGLFRSSWKWSDQSNCSFRNWHERQHDNTGGNQTCAVTFMNYSGHWGCQKCDEKRPFFCYYNKAILINQKKTWKDALAYCREHHNDLVSVHSDEVQRWVEAQAKRASTPHVWLGMRFTCTLNLWFWVSGESTCYHNWALGNGTVMEDCGKTGVRRTGAVEKDGRHQWVSLPDTEELNFICSTSNKR</sequence>
<keyword evidence="4" id="KW-0732">Signal</keyword>
<dbReference type="InterPro" id="IPR001304">
    <property type="entry name" value="C-type_lectin-like"/>
</dbReference>
<feature type="domain" description="C-type lectin" evidence="5">
    <location>
        <begin position="306"/>
        <end position="417"/>
    </location>
</feature>
<dbReference type="AlphaFoldDB" id="A0A673X1R2"/>
<dbReference type="PANTHER" id="PTHR45784:SF5">
    <property type="entry name" value="C-TYPE LECTIN DOMAIN FAMILY 20 MEMBER A-RELATED"/>
    <property type="match status" value="1"/>
</dbReference>
<feature type="signal peptide" evidence="4">
    <location>
        <begin position="1"/>
        <end position="23"/>
    </location>
</feature>
<organism evidence="6 7">
    <name type="scientific">Salmo trutta</name>
    <name type="common">Brown trout</name>
    <dbReference type="NCBI Taxonomy" id="8032"/>
    <lineage>
        <taxon>Eukaryota</taxon>
        <taxon>Metazoa</taxon>
        <taxon>Chordata</taxon>
        <taxon>Craniata</taxon>
        <taxon>Vertebrata</taxon>
        <taxon>Euteleostomi</taxon>
        <taxon>Actinopterygii</taxon>
        <taxon>Neopterygii</taxon>
        <taxon>Teleostei</taxon>
        <taxon>Protacanthopterygii</taxon>
        <taxon>Salmoniformes</taxon>
        <taxon>Salmonidae</taxon>
        <taxon>Salmoninae</taxon>
        <taxon>Salmo</taxon>
    </lineage>
</organism>
<dbReference type="Proteomes" id="UP000472277">
    <property type="component" value="Chromosome 31"/>
</dbReference>
<evidence type="ECO:0000256" key="2">
    <source>
        <dbReference type="ARBA" id="ARBA00022837"/>
    </source>
</evidence>
<keyword evidence="7" id="KW-1185">Reference proteome</keyword>
<dbReference type="InterPro" id="IPR016186">
    <property type="entry name" value="C-type_lectin-like/link_sf"/>
</dbReference>
<dbReference type="SUPFAM" id="SSF49785">
    <property type="entry name" value="Galactose-binding domain-like"/>
    <property type="match status" value="1"/>
</dbReference>
<dbReference type="SUPFAM" id="SSF56436">
    <property type="entry name" value="C-type lectin-like"/>
    <property type="match status" value="3"/>
</dbReference>
<dbReference type="PROSITE" id="PS50041">
    <property type="entry name" value="C_TYPE_LECTIN_2"/>
    <property type="match status" value="3"/>
</dbReference>
<feature type="domain" description="C-type lectin" evidence="5">
    <location>
        <begin position="185"/>
        <end position="301"/>
    </location>
</feature>
<proteinExistence type="predicted"/>
<name>A0A673X1R2_SALTR</name>
<keyword evidence="2" id="KW-0106">Calcium</keyword>
<evidence type="ECO:0000313" key="6">
    <source>
        <dbReference type="Ensembl" id="ENSSTUP00000018145.1"/>
    </source>
</evidence>
<dbReference type="SMART" id="SM00034">
    <property type="entry name" value="CLECT"/>
    <property type="match status" value="3"/>
</dbReference>
<feature type="chain" id="PRO_5025540432" evidence="4">
    <location>
        <begin position="24"/>
        <end position="543"/>
    </location>
</feature>
<dbReference type="InterPro" id="IPR016187">
    <property type="entry name" value="CTDL_fold"/>
</dbReference>
<keyword evidence="1" id="KW-0479">Metal-binding</keyword>
<dbReference type="InterPro" id="IPR006585">
    <property type="entry name" value="FTP1"/>
</dbReference>
<reference evidence="6" key="1">
    <citation type="submission" date="2025-08" db="UniProtKB">
        <authorList>
            <consortium name="Ensembl"/>
        </authorList>
    </citation>
    <scope>IDENTIFICATION</scope>
</reference>
<evidence type="ECO:0000256" key="1">
    <source>
        <dbReference type="ARBA" id="ARBA00022723"/>
    </source>
</evidence>
<dbReference type="SMART" id="SM00607">
    <property type="entry name" value="FTP"/>
    <property type="match status" value="1"/>
</dbReference>
<reference evidence="6" key="2">
    <citation type="submission" date="2025-09" db="UniProtKB">
        <authorList>
            <consortium name="Ensembl"/>
        </authorList>
    </citation>
    <scope>IDENTIFICATION</scope>
</reference>
<dbReference type="GO" id="GO:0046872">
    <property type="term" value="F:metal ion binding"/>
    <property type="evidence" value="ECO:0007669"/>
    <property type="project" value="UniProtKB-KW"/>
</dbReference>
<dbReference type="GeneTree" id="ENSGT01100000263473"/>
<evidence type="ECO:0000313" key="7">
    <source>
        <dbReference type="Proteomes" id="UP000472277"/>
    </source>
</evidence>
<protein>
    <submittedName>
        <fullName evidence="6">C-type mannose receptor 2-like</fullName>
    </submittedName>
</protein>
<dbReference type="InParanoid" id="A0A673X1R2"/>
<dbReference type="InterPro" id="IPR008979">
    <property type="entry name" value="Galactose-bd-like_sf"/>
</dbReference>
<evidence type="ECO:0000256" key="4">
    <source>
        <dbReference type="SAM" id="SignalP"/>
    </source>
</evidence>
<feature type="domain" description="C-type lectin" evidence="5">
    <location>
        <begin position="416"/>
        <end position="538"/>
    </location>
</feature>
<dbReference type="Pfam" id="PF22633">
    <property type="entry name" value="F5_F8_type_C_2"/>
    <property type="match status" value="1"/>
</dbReference>
<accession>A0A673X1R2</accession>